<reference evidence="10" key="1">
    <citation type="submission" date="2023-03" db="EMBL/GenBank/DDBJ databases">
        <title>Massive genome expansion in bonnet fungi (Mycena s.s.) driven by repeated elements and novel gene families across ecological guilds.</title>
        <authorList>
            <consortium name="Lawrence Berkeley National Laboratory"/>
            <person name="Harder C.B."/>
            <person name="Miyauchi S."/>
            <person name="Viragh M."/>
            <person name="Kuo A."/>
            <person name="Thoen E."/>
            <person name="Andreopoulos B."/>
            <person name="Lu D."/>
            <person name="Skrede I."/>
            <person name="Drula E."/>
            <person name="Henrissat B."/>
            <person name="Morin E."/>
            <person name="Kohler A."/>
            <person name="Barry K."/>
            <person name="LaButti K."/>
            <person name="Morin E."/>
            <person name="Salamov A."/>
            <person name="Lipzen A."/>
            <person name="Mereny Z."/>
            <person name="Hegedus B."/>
            <person name="Baldrian P."/>
            <person name="Stursova M."/>
            <person name="Weitz H."/>
            <person name="Taylor A."/>
            <person name="Grigoriev I.V."/>
            <person name="Nagy L.G."/>
            <person name="Martin F."/>
            <person name="Kauserud H."/>
        </authorList>
    </citation>
    <scope>NUCLEOTIDE SEQUENCE</scope>
    <source>
        <strain evidence="10">9144</strain>
    </source>
</reference>
<dbReference type="GO" id="GO:0006357">
    <property type="term" value="P:regulation of transcription by RNA polymerase II"/>
    <property type="evidence" value="ECO:0007669"/>
    <property type="project" value="InterPro"/>
</dbReference>
<evidence type="ECO:0000256" key="3">
    <source>
        <dbReference type="ARBA" id="ARBA00023015"/>
    </source>
</evidence>
<evidence type="ECO:0000256" key="7">
    <source>
        <dbReference type="RuleBase" id="RU361124"/>
    </source>
</evidence>
<proteinExistence type="inferred from homology"/>
<evidence type="ECO:0000313" key="11">
    <source>
        <dbReference type="Proteomes" id="UP001219525"/>
    </source>
</evidence>
<evidence type="ECO:0000256" key="6">
    <source>
        <dbReference type="ARBA" id="ARBA00025513"/>
    </source>
</evidence>
<comment type="function">
    <text evidence="6">Component of the NuA4 histone acetyltransferase complex which is involved in transcriptional activation of selected genes principally by acetylation of nucleosomal histone H4 and H2A. The NuA4 complex is also involved in DNA repair. Involved in gene silencing by neighboring heterochromatin, blockage of the silencing spreading along the chromosome, and required for cell cycle progression through G2/M.</text>
</comment>
<feature type="compositionally biased region" description="Low complexity" evidence="8">
    <location>
        <begin position="659"/>
        <end position="681"/>
    </location>
</feature>
<keyword evidence="5 7" id="KW-0539">Nucleus</keyword>
<evidence type="ECO:0000256" key="8">
    <source>
        <dbReference type="SAM" id="MobiDB-lite"/>
    </source>
</evidence>
<evidence type="ECO:0000256" key="1">
    <source>
        <dbReference type="ARBA" id="ARBA00004123"/>
    </source>
</evidence>
<comment type="subcellular location">
    <subcellularLocation>
        <location evidence="1 7">Nucleus</location>
    </subcellularLocation>
</comment>
<protein>
    <recommendedName>
        <fullName evidence="7">Enhancer of polycomb-like protein</fullName>
    </recommendedName>
</protein>
<gene>
    <name evidence="10" type="ORF">GGX14DRAFT_663738</name>
</gene>
<evidence type="ECO:0000256" key="5">
    <source>
        <dbReference type="ARBA" id="ARBA00023242"/>
    </source>
</evidence>
<comment type="caution">
    <text evidence="10">The sequence shown here is derived from an EMBL/GenBank/DDBJ whole genome shotgun (WGS) entry which is preliminary data.</text>
</comment>
<dbReference type="InterPro" id="IPR019542">
    <property type="entry name" value="Enhancer_polycomb-like_N"/>
</dbReference>
<feature type="region of interest" description="Disordered" evidence="8">
    <location>
        <begin position="137"/>
        <end position="166"/>
    </location>
</feature>
<dbReference type="EMBL" id="JARJCW010000007">
    <property type="protein sequence ID" value="KAJ7222423.1"/>
    <property type="molecule type" value="Genomic_DNA"/>
</dbReference>
<feature type="domain" description="Enhancer of polycomb-like N-terminal" evidence="9">
    <location>
        <begin position="50"/>
        <end position="186"/>
    </location>
</feature>
<keyword evidence="3 7" id="KW-0805">Transcription regulation</keyword>
<accession>A0AAD6YKW7</accession>
<dbReference type="PANTHER" id="PTHR14898">
    <property type="entry name" value="ENHANCER OF POLYCOMB"/>
    <property type="match status" value="1"/>
</dbReference>
<sequence length="795" mass="88031">MAPRSVPPPKKNRARFGVKFSLKIVKGDLPPDSEYLDDELDETAASLAVADVDVNEGHEHHLQAVLATSAVSIPTPGSISTVDNYDQLYPPNKWRDPITYIHSTQSVEGACTNALADHEYTYYMDEIDKQWLDKNNQEARGEGTSAHGASSTARSPRKGKDKEPEIGVPVSITEDEFELVMGLLEKLTDQKDLPGDAEFCSNYFLEPLPAHIFASYTAPSWIPAPALLVRIARTIFPHWKHRRSLEGRRLRPTLNFDECDFLNESYVCFRRRDNKPVRKTRAGQVVNHADKLSQLHRNLSQALDIAHALLKRETIKQAVVVESQKVWNARMPVADFLRRFPRMATKADEERLLDKLKKPKTVKSSLLPKVKVLPPTHSGSPGKGSATQATLPSERCAEIQYEVSKRIQQESEFLKLKGLVDSVDDPCQPSYVPRPEKMWVEVPRSSNTGGFVPQAEHGVRCARALRMRYGRGGRHFVDRRVCHPYLAPLRSHRQCDAGPELDEESLRRLQSQWRFDADCPWTGPAEEEGRELVDEFDTRQVHDVFLYHRTDIICADPRYLVAHMRRADAVKTEPTRMLEAALVTDASVVVQGLDGRARKTMPFLTNAMHLAGVQGYTDVQTYLVATGINVNAISSAPRQQQATSRSTPPSAQKQRTQENQAPPRQSAAAATPARPRNAAPLPSPLAAAAAAAAGPDVDVVKAAVHALNGNATPNQNHMPHPHPLQTNGARAMYVPLGAGSNMSFKLPSRSSPLTAQMAMATPSPSPFDVELESGVVERVKGNDQSTEAETESIIT</sequence>
<comment type="similarity">
    <text evidence="2 7">Belongs to the enhancer of polycomb family.</text>
</comment>
<evidence type="ECO:0000256" key="2">
    <source>
        <dbReference type="ARBA" id="ARBA00008035"/>
    </source>
</evidence>
<keyword evidence="11" id="KW-1185">Reference proteome</keyword>
<feature type="compositionally biased region" description="Polar residues" evidence="8">
    <location>
        <begin position="635"/>
        <end position="658"/>
    </location>
</feature>
<dbReference type="GO" id="GO:0005634">
    <property type="term" value="C:nucleus"/>
    <property type="evidence" value="ECO:0007669"/>
    <property type="project" value="UniProtKB-SubCell"/>
</dbReference>
<feature type="region of interest" description="Disordered" evidence="8">
    <location>
        <begin position="635"/>
        <end position="681"/>
    </location>
</feature>
<organism evidence="10 11">
    <name type="scientific">Mycena pura</name>
    <dbReference type="NCBI Taxonomy" id="153505"/>
    <lineage>
        <taxon>Eukaryota</taxon>
        <taxon>Fungi</taxon>
        <taxon>Dikarya</taxon>
        <taxon>Basidiomycota</taxon>
        <taxon>Agaricomycotina</taxon>
        <taxon>Agaricomycetes</taxon>
        <taxon>Agaricomycetidae</taxon>
        <taxon>Agaricales</taxon>
        <taxon>Marasmiineae</taxon>
        <taxon>Mycenaceae</taxon>
        <taxon>Mycena</taxon>
    </lineage>
</organism>
<dbReference type="InterPro" id="IPR024943">
    <property type="entry name" value="Enhancer_polycomb"/>
</dbReference>
<dbReference type="GO" id="GO:0035267">
    <property type="term" value="C:NuA4 histone acetyltransferase complex"/>
    <property type="evidence" value="ECO:0007669"/>
    <property type="project" value="InterPro"/>
</dbReference>
<dbReference type="AlphaFoldDB" id="A0AAD6YKW7"/>
<keyword evidence="4 7" id="KW-0804">Transcription</keyword>
<feature type="region of interest" description="Disordered" evidence="8">
    <location>
        <begin position="371"/>
        <end position="390"/>
    </location>
</feature>
<dbReference type="Proteomes" id="UP001219525">
    <property type="component" value="Unassembled WGS sequence"/>
</dbReference>
<evidence type="ECO:0000259" key="9">
    <source>
        <dbReference type="Pfam" id="PF10513"/>
    </source>
</evidence>
<evidence type="ECO:0000256" key="4">
    <source>
        <dbReference type="ARBA" id="ARBA00023163"/>
    </source>
</evidence>
<dbReference type="Pfam" id="PF10513">
    <property type="entry name" value="EPL1"/>
    <property type="match status" value="1"/>
</dbReference>
<name>A0AAD6YKW7_9AGAR</name>
<evidence type="ECO:0000313" key="10">
    <source>
        <dbReference type="EMBL" id="KAJ7222423.1"/>
    </source>
</evidence>